<gene>
    <name evidence="4" type="primary">thpR</name>
    <name evidence="4" type="ORF">C4541_07505</name>
</gene>
<dbReference type="SUPFAM" id="SSF55144">
    <property type="entry name" value="LigT-like"/>
    <property type="match status" value="1"/>
</dbReference>
<dbReference type="GO" id="GO:0008664">
    <property type="term" value="F:RNA 2',3'-cyclic 3'-phosphodiesterase activity"/>
    <property type="evidence" value="ECO:0007669"/>
    <property type="project" value="UniProtKB-EC"/>
</dbReference>
<evidence type="ECO:0000313" key="4">
    <source>
        <dbReference type="EMBL" id="RJP58722.1"/>
    </source>
</evidence>
<feature type="active site" description="Proton acceptor" evidence="2">
    <location>
        <position position="138"/>
    </location>
</feature>
<evidence type="ECO:0000313" key="5">
    <source>
        <dbReference type="Proteomes" id="UP000266426"/>
    </source>
</evidence>
<feature type="domain" description="Phosphoesterase HXTX" evidence="3">
    <location>
        <begin position="112"/>
        <end position="190"/>
    </location>
</feature>
<feature type="domain" description="Phosphoesterase HXTX" evidence="3">
    <location>
        <begin position="33"/>
        <end position="102"/>
    </location>
</feature>
<evidence type="ECO:0000256" key="2">
    <source>
        <dbReference type="HAMAP-Rule" id="MF_01940"/>
    </source>
</evidence>
<feature type="short sequence motif" description="HXTX 1" evidence="2">
    <location>
        <begin position="51"/>
        <end position="54"/>
    </location>
</feature>
<comment type="function">
    <text evidence="2">Hydrolyzes RNA 2',3'-cyclic phosphodiester to an RNA 2'-phosphomonoester.</text>
</comment>
<dbReference type="EC" id="3.1.4.58" evidence="2"/>
<comment type="catalytic activity">
    <reaction evidence="2">
        <text>a 3'-end 2',3'-cyclophospho-ribonucleotide-RNA + H2O = a 3'-end 2'-phospho-ribonucleotide-RNA + H(+)</text>
        <dbReference type="Rhea" id="RHEA:11828"/>
        <dbReference type="Rhea" id="RHEA-COMP:10464"/>
        <dbReference type="Rhea" id="RHEA-COMP:17353"/>
        <dbReference type="ChEBI" id="CHEBI:15377"/>
        <dbReference type="ChEBI" id="CHEBI:15378"/>
        <dbReference type="ChEBI" id="CHEBI:83064"/>
        <dbReference type="ChEBI" id="CHEBI:173113"/>
        <dbReference type="EC" id="3.1.4.58"/>
    </reaction>
</comment>
<organism evidence="4 5">
    <name type="scientific">Candidatus Auribacter fodinae</name>
    <dbReference type="NCBI Taxonomy" id="2093366"/>
    <lineage>
        <taxon>Bacteria</taxon>
        <taxon>Pseudomonadati</taxon>
        <taxon>Candidatus Auribacterota</taxon>
        <taxon>Candidatus Auribacteria</taxon>
        <taxon>Candidatus Auribacterales</taxon>
        <taxon>Candidatus Auribacteraceae</taxon>
        <taxon>Candidatus Auribacter</taxon>
    </lineage>
</organism>
<protein>
    <recommendedName>
        <fullName evidence="2">RNA 2',3'-cyclic phosphodiesterase</fullName>
        <shortName evidence="2">RNA 2',3'-CPDase</shortName>
        <ecNumber evidence="2">3.1.4.58</ecNumber>
    </recommendedName>
</protein>
<reference evidence="4 5" key="1">
    <citation type="journal article" date="2017" name="ISME J.">
        <title>Energy and carbon metabolisms in a deep terrestrial subsurface fluid microbial community.</title>
        <authorList>
            <person name="Momper L."/>
            <person name="Jungbluth S.P."/>
            <person name="Lee M.D."/>
            <person name="Amend J.P."/>
        </authorList>
    </citation>
    <scope>NUCLEOTIDE SEQUENCE [LARGE SCALE GENOMIC DNA]</scope>
    <source>
        <strain evidence="4">SURF_26</strain>
    </source>
</reference>
<dbReference type="PANTHER" id="PTHR35561:SF1">
    <property type="entry name" value="RNA 2',3'-CYCLIC PHOSPHODIESTERASE"/>
    <property type="match status" value="1"/>
</dbReference>
<dbReference type="InterPro" id="IPR004175">
    <property type="entry name" value="RNA_CPDase"/>
</dbReference>
<comment type="caution">
    <text evidence="4">The sequence shown here is derived from an EMBL/GenBank/DDBJ whole genome shotgun (WGS) entry which is preliminary data.</text>
</comment>
<accession>A0A3A4R161</accession>
<feature type="active site" description="Proton donor" evidence="2">
    <location>
        <position position="51"/>
    </location>
</feature>
<evidence type="ECO:0000259" key="3">
    <source>
        <dbReference type="Pfam" id="PF02834"/>
    </source>
</evidence>
<feature type="short sequence motif" description="HXTX 2" evidence="2">
    <location>
        <begin position="138"/>
        <end position="141"/>
    </location>
</feature>
<dbReference type="Gene3D" id="3.90.1140.10">
    <property type="entry name" value="Cyclic phosphodiesterase"/>
    <property type="match status" value="1"/>
</dbReference>
<dbReference type="NCBIfam" id="TIGR02258">
    <property type="entry name" value="2_5_ligase"/>
    <property type="match status" value="1"/>
</dbReference>
<name>A0A3A4R161_9BACT</name>
<dbReference type="EMBL" id="QZJZ01000062">
    <property type="protein sequence ID" value="RJP58722.1"/>
    <property type="molecule type" value="Genomic_DNA"/>
</dbReference>
<dbReference type="HAMAP" id="MF_01940">
    <property type="entry name" value="RNA_CPDase"/>
    <property type="match status" value="1"/>
</dbReference>
<dbReference type="InterPro" id="IPR009097">
    <property type="entry name" value="Cyclic_Pdiesterase"/>
</dbReference>
<keyword evidence="1 2" id="KW-0378">Hydrolase</keyword>
<dbReference type="InterPro" id="IPR014051">
    <property type="entry name" value="Phosphoesterase_HXTX"/>
</dbReference>
<dbReference type="Pfam" id="PF02834">
    <property type="entry name" value="LigT_PEase"/>
    <property type="match status" value="2"/>
</dbReference>
<evidence type="ECO:0000256" key="1">
    <source>
        <dbReference type="ARBA" id="ARBA00022801"/>
    </source>
</evidence>
<sequence>MSKNSNKSDESEIRLFIAFCLSADILNAIDHFISNNQSLHGIRWVKTENIHLTLKFLGNIAIKRVPKICKALDSLASEFSPFSIAITGVGCFPNQKKPRVIWAGVDKNAPLTEKIASKLDAILHEIGFEKEQRPFQPHITIGRVKDPKEFSATSHFNSMIQKAQNAKFGECEMTKISLIQSILRPEGPVYTEIHSSHL</sequence>
<dbReference type="GO" id="GO:0004113">
    <property type="term" value="F:2',3'-cyclic-nucleotide 3'-phosphodiesterase activity"/>
    <property type="evidence" value="ECO:0007669"/>
    <property type="project" value="InterPro"/>
</dbReference>
<dbReference type="Proteomes" id="UP000266426">
    <property type="component" value="Unassembled WGS sequence"/>
</dbReference>
<dbReference type="PANTHER" id="PTHR35561">
    <property type="entry name" value="RNA 2',3'-CYCLIC PHOSPHODIESTERASE"/>
    <property type="match status" value="1"/>
</dbReference>
<dbReference type="AlphaFoldDB" id="A0A3A4R161"/>
<comment type="similarity">
    <text evidence="2">Belongs to the 2H phosphoesterase superfamily. ThpR family.</text>
</comment>
<proteinExistence type="inferred from homology"/>